<gene>
    <name evidence="1" type="ORF">UTRI_04624</name>
</gene>
<organism evidence="1 2">
    <name type="scientific">Ustilago trichophora</name>
    <dbReference type="NCBI Taxonomy" id="86804"/>
    <lineage>
        <taxon>Eukaryota</taxon>
        <taxon>Fungi</taxon>
        <taxon>Dikarya</taxon>
        <taxon>Basidiomycota</taxon>
        <taxon>Ustilaginomycotina</taxon>
        <taxon>Ustilaginomycetes</taxon>
        <taxon>Ustilaginales</taxon>
        <taxon>Ustilaginaceae</taxon>
        <taxon>Ustilago</taxon>
    </lineage>
</organism>
<evidence type="ECO:0000313" key="1">
    <source>
        <dbReference type="EMBL" id="SPO28746.1"/>
    </source>
</evidence>
<dbReference type="AlphaFoldDB" id="A0A5C3EGK9"/>
<accession>A0A5C3EGK9</accession>
<evidence type="ECO:0000313" key="2">
    <source>
        <dbReference type="Proteomes" id="UP000324022"/>
    </source>
</evidence>
<name>A0A5C3EGK9_9BASI</name>
<reference evidence="1 2" key="1">
    <citation type="submission" date="2018-03" db="EMBL/GenBank/DDBJ databases">
        <authorList>
            <person name="Guldener U."/>
        </authorList>
    </citation>
    <scope>NUCLEOTIDE SEQUENCE [LARGE SCALE GENOMIC DNA]</scope>
    <source>
        <strain evidence="1 2">NBRC100155</strain>
    </source>
</reference>
<protein>
    <submittedName>
        <fullName evidence="1">Uncharacterized protein</fullName>
    </submittedName>
</protein>
<dbReference type="EMBL" id="OOIN01000024">
    <property type="protein sequence ID" value="SPO28746.1"/>
    <property type="molecule type" value="Genomic_DNA"/>
</dbReference>
<keyword evidence="2" id="KW-1185">Reference proteome</keyword>
<dbReference type="Proteomes" id="UP000324022">
    <property type="component" value="Unassembled WGS sequence"/>
</dbReference>
<proteinExistence type="predicted"/>
<sequence length="155" mass="17207">MTNTGWIGLNSAQLSSVFQIRSIDQEYQRAASSIRRQCATSHPNWKPQRAQHSSCWLHTVLQWNAAAHTCLRGASRTENGQSSSSLVGFLSYSNGRDTVSSEVMKIPRHHRAYATSTVPSEAKPTCPQLLGYCTVLAGDSTNIKRRSTKEQNTLR</sequence>